<dbReference type="CDD" id="cd01283">
    <property type="entry name" value="cytidine_deaminase"/>
    <property type="match status" value="1"/>
</dbReference>
<dbReference type="InterPro" id="IPR016193">
    <property type="entry name" value="Cytidine_deaminase-like"/>
</dbReference>
<evidence type="ECO:0000313" key="4">
    <source>
        <dbReference type="EMBL" id="HIR59938.1"/>
    </source>
</evidence>
<dbReference type="InterPro" id="IPR002125">
    <property type="entry name" value="CMP_dCMP_dom"/>
</dbReference>
<evidence type="ECO:0000259" key="3">
    <source>
        <dbReference type="Pfam" id="PF00383"/>
    </source>
</evidence>
<proteinExistence type="predicted"/>
<dbReference type="Gene3D" id="3.40.140.10">
    <property type="entry name" value="Cytidine Deaminase, domain 2"/>
    <property type="match status" value="1"/>
</dbReference>
<evidence type="ECO:0000256" key="2">
    <source>
        <dbReference type="ARBA" id="ARBA00022833"/>
    </source>
</evidence>
<keyword evidence="2" id="KW-0862">Zinc</keyword>
<dbReference type="AlphaFoldDB" id="A0A9D1DVV4"/>
<dbReference type="NCBIfam" id="NF006155">
    <property type="entry name" value="PRK08298.1"/>
    <property type="match status" value="1"/>
</dbReference>
<evidence type="ECO:0000256" key="1">
    <source>
        <dbReference type="ARBA" id="ARBA00022723"/>
    </source>
</evidence>
<dbReference type="GO" id="GO:0016787">
    <property type="term" value="F:hydrolase activity"/>
    <property type="evidence" value="ECO:0007669"/>
    <property type="project" value="InterPro"/>
</dbReference>
<sequence>MKDKNIDINIGKEMFNKALDFLNYRYGENKAGGVAVLRIETGDYLISVWDEEKNDSAYLCAETGAICEAHKLNKKVTHSLCVCRQKDDTPYEILSPCGICQERLFYFGKGVKCAISTKDNSVVFKTLEELQPYYWLDKK</sequence>
<keyword evidence="1" id="KW-0479">Metal-binding</keyword>
<dbReference type="InterPro" id="IPR016192">
    <property type="entry name" value="APOBEC/CMP_deaminase_Zn-bd"/>
</dbReference>
<organism evidence="4 5">
    <name type="scientific">Candidatus Onthousia excrementipullorum</name>
    <dbReference type="NCBI Taxonomy" id="2840884"/>
    <lineage>
        <taxon>Bacteria</taxon>
        <taxon>Bacillati</taxon>
        <taxon>Bacillota</taxon>
        <taxon>Bacilli</taxon>
        <taxon>Candidatus Onthousia</taxon>
    </lineage>
</organism>
<accession>A0A9D1DVV4</accession>
<feature type="domain" description="CMP/dCMP-type deaminase" evidence="3">
    <location>
        <begin position="13"/>
        <end position="108"/>
    </location>
</feature>
<dbReference type="EMBL" id="DVHC01000074">
    <property type="protein sequence ID" value="HIR59938.1"/>
    <property type="molecule type" value="Genomic_DNA"/>
</dbReference>
<name>A0A9D1DVV4_9FIRM</name>
<gene>
    <name evidence="4" type="ORF">IAB38_07885</name>
</gene>
<dbReference type="SUPFAM" id="SSF53927">
    <property type="entry name" value="Cytidine deaminase-like"/>
    <property type="match status" value="1"/>
</dbReference>
<dbReference type="PROSITE" id="PS00903">
    <property type="entry name" value="CYT_DCMP_DEAMINASES_1"/>
    <property type="match status" value="1"/>
</dbReference>
<dbReference type="Proteomes" id="UP000824232">
    <property type="component" value="Unassembled WGS sequence"/>
</dbReference>
<dbReference type="Pfam" id="PF00383">
    <property type="entry name" value="dCMP_cyt_deam_1"/>
    <property type="match status" value="1"/>
</dbReference>
<evidence type="ECO:0000313" key="5">
    <source>
        <dbReference type="Proteomes" id="UP000824232"/>
    </source>
</evidence>
<comment type="caution">
    <text evidence="4">The sequence shown here is derived from an EMBL/GenBank/DDBJ whole genome shotgun (WGS) entry which is preliminary data.</text>
</comment>
<reference evidence="4" key="2">
    <citation type="journal article" date="2021" name="PeerJ">
        <title>Extensive microbial diversity within the chicken gut microbiome revealed by metagenomics and culture.</title>
        <authorList>
            <person name="Gilroy R."/>
            <person name="Ravi A."/>
            <person name="Getino M."/>
            <person name="Pursley I."/>
            <person name="Horton D.L."/>
            <person name="Alikhan N.F."/>
            <person name="Baker D."/>
            <person name="Gharbi K."/>
            <person name="Hall N."/>
            <person name="Watson M."/>
            <person name="Adriaenssens E.M."/>
            <person name="Foster-Nyarko E."/>
            <person name="Jarju S."/>
            <person name="Secka A."/>
            <person name="Antonio M."/>
            <person name="Oren A."/>
            <person name="Chaudhuri R.R."/>
            <person name="La Ragione R."/>
            <person name="Hildebrand F."/>
            <person name="Pallen M.J."/>
        </authorList>
    </citation>
    <scope>NUCLEOTIDE SEQUENCE</scope>
    <source>
        <strain evidence="4">CHK184-20233</strain>
    </source>
</reference>
<protein>
    <submittedName>
        <fullName evidence="4">Cytidine deaminase</fullName>
    </submittedName>
</protein>
<dbReference type="GO" id="GO:0008270">
    <property type="term" value="F:zinc ion binding"/>
    <property type="evidence" value="ECO:0007669"/>
    <property type="project" value="InterPro"/>
</dbReference>
<reference evidence="4" key="1">
    <citation type="submission" date="2020-10" db="EMBL/GenBank/DDBJ databases">
        <authorList>
            <person name="Gilroy R."/>
        </authorList>
    </citation>
    <scope>NUCLEOTIDE SEQUENCE</scope>
    <source>
        <strain evidence="4">CHK184-20233</strain>
    </source>
</reference>